<dbReference type="AlphaFoldDB" id="A0AA39T864"/>
<dbReference type="EMBL" id="JAUESC010000002">
    <property type="protein sequence ID" value="KAK0604686.1"/>
    <property type="molecule type" value="Genomic_DNA"/>
</dbReference>
<evidence type="ECO:0000313" key="3">
    <source>
        <dbReference type="EMBL" id="KAK0604686.1"/>
    </source>
</evidence>
<reference evidence="3" key="2">
    <citation type="submission" date="2023-06" db="EMBL/GenBank/DDBJ databases">
        <authorList>
            <person name="Swenson N.G."/>
            <person name="Wegrzyn J.L."/>
            <person name="Mcevoy S.L."/>
        </authorList>
    </citation>
    <scope>NUCLEOTIDE SEQUENCE</scope>
    <source>
        <strain evidence="3">NS2018</strain>
        <tissue evidence="3">Leaf</tissue>
    </source>
</reference>
<dbReference type="Pfam" id="PF17921">
    <property type="entry name" value="Integrase_H2C2"/>
    <property type="match status" value="1"/>
</dbReference>
<name>A0AA39T864_ACESA</name>
<dbReference type="InterPro" id="IPR036397">
    <property type="entry name" value="RNaseH_sf"/>
</dbReference>
<protein>
    <submittedName>
        <fullName evidence="3">Uncharacterized protein</fullName>
    </submittedName>
</protein>
<organism evidence="3 4">
    <name type="scientific">Acer saccharum</name>
    <name type="common">Sugar maple</name>
    <dbReference type="NCBI Taxonomy" id="4024"/>
    <lineage>
        <taxon>Eukaryota</taxon>
        <taxon>Viridiplantae</taxon>
        <taxon>Streptophyta</taxon>
        <taxon>Embryophyta</taxon>
        <taxon>Tracheophyta</taxon>
        <taxon>Spermatophyta</taxon>
        <taxon>Magnoliopsida</taxon>
        <taxon>eudicotyledons</taxon>
        <taxon>Gunneridae</taxon>
        <taxon>Pentapetalae</taxon>
        <taxon>rosids</taxon>
        <taxon>malvids</taxon>
        <taxon>Sapindales</taxon>
        <taxon>Sapindaceae</taxon>
        <taxon>Hippocastanoideae</taxon>
        <taxon>Acereae</taxon>
        <taxon>Acer</taxon>
    </lineage>
</organism>
<gene>
    <name evidence="3" type="ORF">LWI29_018212</name>
</gene>
<dbReference type="Gene3D" id="1.10.340.70">
    <property type="match status" value="1"/>
</dbReference>
<proteinExistence type="predicted"/>
<accession>A0AA39T864</accession>
<dbReference type="CDD" id="cd09279">
    <property type="entry name" value="RNase_HI_like"/>
    <property type="match status" value="1"/>
</dbReference>
<evidence type="ECO:0000259" key="1">
    <source>
        <dbReference type="PROSITE" id="PS50879"/>
    </source>
</evidence>
<dbReference type="PROSITE" id="PS50994">
    <property type="entry name" value="INTEGRASE"/>
    <property type="match status" value="1"/>
</dbReference>
<dbReference type="SUPFAM" id="SSF53098">
    <property type="entry name" value="Ribonuclease H-like"/>
    <property type="match status" value="2"/>
</dbReference>
<dbReference type="PANTHER" id="PTHR48475">
    <property type="entry name" value="RIBONUCLEASE H"/>
    <property type="match status" value="1"/>
</dbReference>
<dbReference type="InterPro" id="IPR001584">
    <property type="entry name" value="Integrase_cat-core"/>
</dbReference>
<dbReference type="InterPro" id="IPR012337">
    <property type="entry name" value="RNaseH-like_sf"/>
</dbReference>
<dbReference type="PROSITE" id="PS50879">
    <property type="entry name" value="RNASE_H_1"/>
    <property type="match status" value="1"/>
</dbReference>
<dbReference type="GO" id="GO:0015074">
    <property type="term" value="P:DNA integration"/>
    <property type="evidence" value="ECO:0007669"/>
    <property type="project" value="InterPro"/>
</dbReference>
<dbReference type="Pfam" id="PF13456">
    <property type="entry name" value="RVT_3"/>
    <property type="match status" value="1"/>
</dbReference>
<sequence length="500" mass="56849">MFVDGSSNHHGSGAGIIIITPEGTLTQAALRFDFRATNNVAEYEALVTRLKIILNMGAEYVTVYIDSQLVVNQVNQDYQARDLEMIRYLKQVRTLMSRFIRCELIRISRDHNSQTDALAKLASTSDMKLPRTITVFRLPTPNLSEDQEIGVLIPDPVGESWMTPIMDYLHDGTLPEDKRTAKRTEQILQEVHSGSCGSHSAGKNLGHRITRQGYYWPTLFKESKAHSESCDRCQRTGPIPRLPAETLTPMSSPWPFARIEVDIIGPLPRGTADKRYAVVAIDYFTKWVEAEALKHITEANITNFIKHSIIFWFGVPHTLVADHGTQFDNHKLRKARKGCWVEKLPEVLWAIRTTLHSATGETPYSLTFGTEAVILTETNIPTRRVSAYTPSDNETELRACLEELEERRDLARIRTTHHQQQIAKYHDKRTRIRRFNPGDLVLKKILPSTKPTSSGSLGDKWEGPYIVDSVSMKGAYKLKREDGTPLKNLWNADHLKKYYP</sequence>
<dbReference type="Gene3D" id="3.30.420.10">
    <property type="entry name" value="Ribonuclease H-like superfamily/Ribonuclease H"/>
    <property type="match status" value="3"/>
</dbReference>
<feature type="domain" description="RNase H type-1" evidence="1">
    <location>
        <begin position="1"/>
        <end position="124"/>
    </location>
</feature>
<dbReference type="Proteomes" id="UP001168877">
    <property type="component" value="Unassembled WGS sequence"/>
</dbReference>
<dbReference type="GO" id="GO:0003676">
    <property type="term" value="F:nucleic acid binding"/>
    <property type="evidence" value="ECO:0007669"/>
    <property type="project" value="InterPro"/>
</dbReference>
<dbReference type="PANTHER" id="PTHR48475:SF2">
    <property type="entry name" value="RIBONUCLEASE H"/>
    <property type="match status" value="1"/>
</dbReference>
<reference evidence="3" key="1">
    <citation type="journal article" date="2022" name="Plant J.">
        <title>Strategies of tolerance reflected in two North American maple genomes.</title>
        <authorList>
            <person name="McEvoy S.L."/>
            <person name="Sezen U.U."/>
            <person name="Trouern-Trend A."/>
            <person name="McMahon S.M."/>
            <person name="Schaberg P.G."/>
            <person name="Yang J."/>
            <person name="Wegrzyn J.L."/>
            <person name="Swenson N.G."/>
        </authorList>
    </citation>
    <scope>NUCLEOTIDE SEQUENCE</scope>
    <source>
        <strain evidence="3">NS2018</strain>
    </source>
</reference>
<dbReference type="GO" id="GO:0004523">
    <property type="term" value="F:RNA-DNA hybrid ribonuclease activity"/>
    <property type="evidence" value="ECO:0007669"/>
    <property type="project" value="InterPro"/>
</dbReference>
<feature type="domain" description="Integrase catalytic" evidence="2">
    <location>
        <begin position="249"/>
        <end position="334"/>
    </location>
</feature>
<comment type="caution">
    <text evidence="3">The sequence shown here is derived from an EMBL/GenBank/DDBJ whole genome shotgun (WGS) entry which is preliminary data.</text>
</comment>
<evidence type="ECO:0000313" key="4">
    <source>
        <dbReference type="Proteomes" id="UP001168877"/>
    </source>
</evidence>
<dbReference type="InterPro" id="IPR002156">
    <property type="entry name" value="RNaseH_domain"/>
</dbReference>
<evidence type="ECO:0000259" key="2">
    <source>
        <dbReference type="PROSITE" id="PS50994"/>
    </source>
</evidence>
<keyword evidence="4" id="KW-1185">Reference proteome</keyword>
<dbReference type="InterPro" id="IPR041588">
    <property type="entry name" value="Integrase_H2C2"/>
</dbReference>